<accession>A0A9P7GFA9</accession>
<keyword evidence="2" id="KW-1185">Reference proteome</keyword>
<reference evidence="1" key="1">
    <citation type="submission" date="2021-02" db="EMBL/GenBank/DDBJ databases">
        <authorList>
            <person name="Nieuwenhuis M."/>
            <person name="Van De Peppel L.J.J."/>
        </authorList>
    </citation>
    <scope>NUCLEOTIDE SEQUENCE</scope>
    <source>
        <strain evidence="1">D49</strain>
    </source>
</reference>
<dbReference type="OrthoDB" id="3232941at2759"/>
<protein>
    <submittedName>
        <fullName evidence="1">Uncharacterized protein</fullName>
    </submittedName>
</protein>
<evidence type="ECO:0000313" key="1">
    <source>
        <dbReference type="EMBL" id="KAG5649532.1"/>
    </source>
</evidence>
<name>A0A9P7GFA9_9AGAR</name>
<dbReference type="AlphaFoldDB" id="A0A9P7GFA9"/>
<dbReference type="EMBL" id="JABCKI010000904">
    <property type="protein sequence ID" value="KAG5649532.1"/>
    <property type="molecule type" value="Genomic_DNA"/>
</dbReference>
<organism evidence="1 2">
    <name type="scientific">Sphagnurus paluster</name>
    <dbReference type="NCBI Taxonomy" id="117069"/>
    <lineage>
        <taxon>Eukaryota</taxon>
        <taxon>Fungi</taxon>
        <taxon>Dikarya</taxon>
        <taxon>Basidiomycota</taxon>
        <taxon>Agaricomycotina</taxon>
        <taxon>Agaricomycetes</taxon>
        <taxon>Agaricomycetidae</taxon>
        <taxon>Agaricales</taxon>
        <taxon>Tricholomatineae</taxon>
        <taxon>Lyophyllaceae</taxon>
        <taxon>Sphagnurus</taxon>
    </lineage>
</organism>
<reference evidence="1" key="2">
    <citation type="submission" date="2021-10" db="EMBL/GenBank/DDBJ databases">
        <title>Phylogenomics reveals ancestral predisposition of the termite-cultivated fungus Termitomyces towards a domesticated lifestyle.</title>
        <authorList>
            <person name="Auxier B."/>
            <person name="Grum-Grzhimaylo A."/>
            <person name="Cardenas M.E."/>
            <person name="Lodge J.D."/>
            <person name="Laessoe T."/>
            <person name="Pedersen O."/>
            <person name="Smith M.E."/>
            <person name="Kuyper T.W."/>
            <person name="Franco-Molano E.A."/>
            <person name="Baroni T.J."/>
            <person name="Aanen D.K."/>
        </authorList>
    </citation>
    <scope>NUCLEOTIDE SEQUENCE</scope>
    <source>
        <strain evidence="1">D49</strain>
    </source>
</reference>
<comment type="caution">
    <text evidence="1">The sequence shown here is derived from an EMBL/GenBank/DDBJ whole genome shotgun (WGS) entry which is preliminary data.</text>
</comment>
<dbReference type="Proteomes" id="UP000717328">
    <property type="component" value="Unassembled WGS sequence"/>
</dbReference>
<evidence type="ECO:0000313" key="2">
    <source>
        <dbReference type="Proteomes" id="UP000717328"/>
    </source>
</evidence>
<dbReference type="InterPro" id="IPR041078">
    <property type="entry name" value="Plavaka"/>
</dbReference>
<dbReference type="Pfam" id="PF18759">
    <property type="entry name" value="Plavaka"/>
    <property type="match status" value="1"/>
</dbReference>
<gene>
    <name evidence="1" type="ORF">H0H81_003267</name>
</gene>
<sequence>MLPITQSGALSPAARRIRVQNAVSPKQRGDPVHSILRDPDKTLQTLAEQSRGHEPAEFVQHSLHPINPFCKDLPHCNIFACITPDILHQLHNGVFKDHIVSWASDAMGGGQDEIDQCFCAMTPHTTLRHFEKGISLTSQWTGTEHKNMEKVFLGVLANATDPKVVRVVCGILDFIYYAHFEVHTDESLAQLDAVTALGLNSGPRFDRSCLGVAYKQSLLQQAKT</sequence>
<proteinExistence type="predicted"/>